<reference evidence="5" key="3">
    <citation type="submission" date="2010-09" db="EMBL/GenBank/DDBJ databases">
        <title>Annotation of Gaeumannomyces graminis var. tritici R3-111a-1.</title>
        <authorList>
            <consortium name="The Broad Institute Genome Sequencing Platform"/>
            <person name="Ma L.-J."/>
            <person name="Dead R."/>
            <person name="Young S.K."/>
            <person name="Zeng Q."/>
            <person name="Gargeya S."/>
            <person name="Fitzgerald M."/>
            <person name="Haas B."/>
            <person name="Abouelleil A."/>
            <person name="Alvarado L."/>
            <person name="Arachchi H.M."/>
            <person name="Berlin A."/>
            <person name="Brown A."/>
            <person name="Chapman S.B."/>
            <person name="Chen Z."/>
            <person name="Dunbar C."/>
            <person name="Freedman E."/>
            <person name="Gearin G."/>
            <person name="Gellesch M."/>
            <person name="Goldberg J."/>
            <person name="Griggs A."/>
            <person name="Gujja S."/>
            <person name="Heiman D."/>
            <person name="Howarth C."/>
            <person name="Larson L."/>
            <person name="Lui A."/>
            <person name="MacDonald P.J.P."/>
            <person name="Mehta T."/>
            <person name="Montmayeur A."/>
            <person name="Murphy C."/>
            <person name="Neiman D."/>
            <person name="Pearson M."/>
            <person name="Priest M."/>
            <person name="Roberts A."/>
            <person name="Saif S."/>
            <person name="Shea T."/>
            <person name="Shenoy N."/>
            <person name="Sisk P."/>
            <person name="Stolte C."/>
            <person name="Sykes S."/>
            <person name="Yandava C."/>
            <person name="Wortman J."/>
            <person name="Nusbaum C."/>
            <person name="Birren B."/>
        </authorList>
    </citation>
    <scope>NUCLEOTIDE SEQUENCE</scope>
    <source>
        <strain evidence="5">R3-111a-1</strain>
    </source>
</reference>
<evidence type="ECO:0000256" key="2">
    <source>
        <dbReference type="SAM" id="Coils"/>
    </source>
</evidence>
<reference evidence="6" key="5">
    <citation type="submission" date="2018-04" db="UniProtKB">
        <authorList>
            <consortium name="EnsemblFungi"/>
        </authorList>
    </citation>
    <scope>IDENTIFICATION</scope>
    <source>
        <strain evidence="6">R3-111a-1</strain>
    </source>
</reference>
<feature type="coiled-coil region" evidence="2">
    <location>
        <begin position="31"/>
        <end position="58"/>
    </location>
</feature>
<keyword evidence="7" id="KW-1185">Reference proteome</keyword>
<dbReference type="Gene3D" id="3.40.50.300">
    <property type="entry name" value="P-loop containing nucleotide triphosphate hydrolases"/>
    <property type="match status" value="1"/>
</dbReference>
<keyword evidence="3" id="KW-0812">Transmembrane</keyword>
<keyword evidence="1" id="KW-0677">Repeat</keyword>
<evidence type="ECO:0000256" key="3">
    <source>
        <dbReference type="SAM" id="Phobius"/>
    </source>
</evidence>
<dbReference type="InterPro" id="IPR027417">
    <property type="entry name" value="P-loop_NTPase"/>
</dbReference>
<dbReference type="InterPro" id="IPR056884">
    <property type="entry name" value="NPHP3-like_N"/>
</dbReference>
<evidence type="ECO:0000313" key="5">
    <source>
        <dbReference type="EMBL" id="EJT69960.1"/>
    </source>
</evidence>
<evidence type="ECO:0000313" key="6">
    <source>
        <dbReference type="EnsemblFungi" id="EJT69960"/>
    </source>
</evidence>
<dbReference type="eggNOG" id="KOG0266">
    <property type="taxonomic scope" value="Eukaryota"/>
</dbReference>
<reference evidence="7" key="1">
    <citation type="submission" date="2010-07" db="EMBL/GenBank/DDBJ databases">
        <title>The genome sequence of Gaeumannomyces graminis var. tritici strain R3-111a-1.</title>
        <authorList>
            <consortium name="The Broad Institute Genome Sequencing Platform"/>
            <person name="Ma L.-J."/>
            <person name="Dead R."/>
            <person name="Young S."/>
            <person name="Zeng Q."/>
            <person name="Koehrsen M."/>
            <person name="Alvarado L."/>
            <person name="Berlin A."/>
            <person name="Chapman S.B."/>
            <person name="Chen Z."/>
            <person name="Freedman E."/>
            <person name="Gellesch M."/>
            <person name="Goldberg J."/>
            <person name="Griggs A."/>
            <person name="Gujja S."/>
            <person name="Heilman E.R."/>
            <person name="Heiman D."/>
            <person name="Hepburn T."/>
            <person name="Howarth C."/>
            <person name="Jen D."/>
            <person name="Larson L."/>
            <person name="Mehta T."/>
            <person name="Neiman D."/>
            <person name="Pearson M."/>
            <person name="Roberts A."/>
            <person name="Saif S."/>
            <person name="Shea T."/>
            <person name="Shenoy N."/>
            <person name="Sisk P."/>
            <person name="Stolte C."/>
            <person name="Sykes S."/>
            <person name="Walk T."/>
            <person name="White J."/>
            <person name="Yandava C."/>
            <person name="Haas B."/>
            <person name="Nusbaum C."/>
            <person name="Birren B."/>
        </authorList>
    </citation>
    <scope>NUCLEOTIDE SEQUENCE [LARGE SCALE GENOMIC DNA]</scope>
    <source>
        <strain evidence="7">R3-111a-1</strain>
    </source>
</reference>
<feature type="domain" description="Nephrocystin 3-like N-terminal" evidence="4">
    <location>
        <begin position="190"/>
        <end position="260"/>
    </location>
</feature>
<reference evidence="5" key="2">
    <citation type="submission" date="2010-07" db="EMBL/GenBank/DDBJ databases">
        <authorList>
            <consortium name="The Broad Institute Genome Sequencing Platform"/>
            <consortium name="Broad Institute Genome Sequencing Center for Infectious Disease"/>
            <person name="Ma L.-J."/>
            <person name="Dead R."/>
            <person name="Young S."/>
            <person name="Zeng Q."/>
            <person name="Koehrsen M."/>
            <person name="Alvarado L."/>
            <person name="Berlin A."/>
            <person name="Chapman S.B."/>
            <person name="Chen Z."/>
            <person name="Freedman E."/>
            <person name="Gellesch M."/>
            <person name="Goldberg J."/>
            <person name="Griggs A."/>
            <person name="Gujja S."/>
            <person name="Heilman E.R."/>
            <person name="Heiman D."/>
            <person name="Hepburn T."/>
            <person name="Howarth C."/>
            <person name="Jen D."/>
            <person name="Larson L."/>
            <person name="Mehta T."/>
            <person name="Neiman D."/>
            <person name="Pearson M."/>
            <person name="Roberts A."/>
            <person name="Saif S."/>
            <person name="Shea T."/>
            <person name="Shenoy N."/>
            <person name="Sisk P."/>
            <person name="Stolte C."/>
            <person name="Sykes S."/>
            <person name="Walk T."/>
            <person name="White J."/>
            <person name="Yandava C."/>
            <person name="Haas B."/>
            <person name="Nusbaum C."/>
            <person name="Birren B."/>
        </authorList>
    </citation>
    <scope>NUCLEOTIDE SEQUENCE</scope>
    <source>
        <strain evidence="5">R3-111a-1</strain>
    </source>
</reference>
<evidence type="ECO:0000256" key="1">
    <source>
        <dbReference type="ARBA" id="ARBA00022737"/>
    </source>
</evidence>
<keyword evidence="3" id="KW-0472">Membrane</keyword>
<dbReference type="AlphaFoldDB" id="J3PF58"/>
<dbReference type="EMBL" id="GL385402">
    <property type="protein sequence ID" value="EJT69960.1"/>
    <property type="molecule type" value="Genomic_DNA"/>
</dbReference>
<dbReference type="EnsemblFungi" id="EJT69960">
    <property type="protein sequence ID" value="EJT69960"/>
    <property type="gene ID" value="GGTG_12137"/>
</dbReference>
<evidence type="ECO:0000259" key="4">
    <source>
        <dbReference type="Pfam" id="PF24883"/>
    </source>
</evidence>
<name>J3PF58_GAET3</name>
<dbReference type="Pfam" id="PF24883">
    <property type="entry name" value="NPHP3_N"/>
    <property type="match status" value="1"/>
</dbReference>
<dbReference type="HOGENOM" id="CLU_678004_0_0_1"/>
<sequence>MEGLGAAASALAVIEIAAKVGDLCLQYVRKVKNAKHDIERFRQHIEDLKAIVEGAQRLLQGPDGSRFETAQNLRSALANARSQLDPIHARLDGKLNNGLKHRAMRRMGLRALVWPFESNEVEEIISDLRQERDAISAALQIDQITLALDINRKIVLSKLPIAKSAAFDAQANEHDPSCHPDTRVDLLADIHKWIEDPNGKCIFWLRGMAGTGKSTISRTVAKKLSAEKVPSASFFFKKGEGDRGSAAMFFTTILRQLVYPHGTHPLPLIWLGRRRDADGAKAGYITWSCNKSYKDFQGLTASLTLGLVTLNSGLLCRTVRSPFPWHESHSRWPFISQMWQTTASIKVSDPVPPHRGQMVLPLPPVGVLLFVAVLVGWHLVRFVVLPLCNALVELITPSAWADTLSA</sequence>
<dbReference type="VEuPathDB" id="FungiDB:GGTG_12137"/>
<gene>
    <name evidence="6" type="primary">20352595</name>
    <name evidence="5" type="ORF">GGTG_12137</name>
</gene>
<proteinExistence type="predicted"/>
<evidence type="ECO:0000313" key="7">
    <source>
        <dbReference type="Proteomes" id="UP000006039"/>
    </source>
</evidence>
<organism evidence="5">
    <name type="scientific">Gaeumannomyces tritici (strain R3-111a-1)</name>
    <name type="common">Wheat and barley take-all root rot fungus</name>
    <name type="synonym">Gaeumannomyces graminis var. tritici</name>
    <dbReference type="NCBI Taxonomy" id="644352"/>
    <lineage>
        <taxon>Eukaryota</taxon>
        <taxon>Fungi</taxon>
        <taxon>Dikarya</taxon>
        <taxon>Ascomycota</taxon>
        <taxon>Pezizomycotina</taxon>
        <taxon>Sordariomycetes</taxon>
        <taxon>Sordariomycetidae</taxon>
        <taxon>Magnaporthales</taxon>
        <taxon>Magnaporthaceae</taxon>
        <taxon>Gaeumannomyces</taxon>
    </lineage>
</organism>
<protein>
    <recommendedName>
        <fullName evidence="4">Nephrocystin 3-like N-terminal domain-containing protein</fullName>
    </recommendedName>
</protein>
<feature type="transmembrane region" description="Helical" evidence="3">
    <location>
        <begin position="358"/>
        <end position="380"/>
    </location>
</feature>
<dbReference type="SUPFAM" id="SSF52540">
    <property type="entry name" value="P-loop containing nucleoside triphosphate hydrolases"/>
    <property type="match status" value="1"/>
</dbReference>
<dbReference type="RefSeq" id="XP_009228294.1">
    <property type="nucleotide sequence ID" value="XM_009230030.1"/>
</dbReference>
<keyword evidence="3" id="KW-1133">Transmembrane helix</keyword>
<accession>J3PF58</accession>
<keyword evidence="2" id="KW-0175">Coiled coil</keyword>
<dbReference type="OrthoDB" id="538223at2759"/>
<reference evidence="6" key="4">
    <citation type="journal article" date="2015" name="G3 (Bethesda)">
        <title>Genome sequences of three phytopathogenic species of the Magnaporthaceae family of fungi.</title>
        <authorList>
            <person name="Okagaki L.H."/>
            <person name="Nunes C.C."/>
            <person name="Sailsbery J."/>
            <person name="Clay B."/>
            <person name="Brown D."/>
            <person name="John T."/>
            <person name="Oh Y."/>
            <person name="Young N."/>
            <person name="Fitzgerald M."/>
            <person name="Haas B.J."/>
            <person name="Zeng Q."/>
            <person name="Young S."/>
            <person name="Adiconis X."/>
            <person name="Fan L."/>
            <person name="Levin J.Z."/>
            <person name="Mitchell T.K."/>
            <person name="Okubara P.A."/>
            <person name="Farman M.L."/>
            <person name="Kohn L.M."/>
            <person name="Birren B."/>
            <person name="Ma L.-J."/>
            <person name="Dean R.A."/>
        </authorList>
    </citation>
    <scope>NUCLEOTIDE SEQUENCE</scope>
    <source>
        <strain evidence="6">R3-111a-1</strain>
    </source>
</reference>
<dbReference type="Proteomes" id="UP000006039">
    <property type="component" value="Unassembled WGS sequence"/>
</dbReference>
<dbReference type="GeneID" id="20352595"/>